<name>A0A0H2RLI2_9AGAM</name>
<gene>
    <name evidence="1" type="ORF">SCHPADRAFT_399670</name>
</gene>
<organism evidence="1 2">
    <name type="scientific">Schizopora paradoxa</name>
    <dbReference type="NCBI Taxonomy" id="27342"/>
    <lineage>
        <taxon>Eukaryota</taxon>
        <taxon>Fungi</taxon>
        <taxon>Dikarya</taxon>
        <taxon>Basidiomycota</taxon>
        <taxon>Agaricomycotina</taxon>
        <taxon>Agaricomycetes</taxon>
        <taxon>Hymenochaetales</taxon>
        <taxon>Schizoporaceae</taxon>
        <taxon>Schizopora</taxon>
    </lineage>
</organism>
<dbReference type="InParanoid" id="A0A0H2RLI2"/>
<evidence type="ECO:0000313" key="2">
    <source>
        <dbReference type="Proteomes" id="UP000053477"/>
    </source>
</evidence>
<dbReference type="EMBL" id="KQ085971">
    <property type="protein sequence ID" value="KLO12754.1"/>
    <property type="molecule type" value="Genomic_DNA"/>
</dbReference>
<proteinExistence type="predicted"/>
<reference evidence="1 2" key="1">
    <citation type="submission" date="2015-04" db="EMBL/GenBank/DDBJ databases">
        <title>Complete genome sequence of Schizopora paradoxa KUC8140, a cosmopolitan wood degrader in East Asia.</title>
        <authorList>
            <consortium name="DOE Joint Genome Institute"/>
            <person name="Min B."/>
            <person name="Park H."/>
            <person name="Jang Y."/>
            <person name="Kim J.-J."/>
            <person name="Kim K.H."/>
            <person name="Pangilinan J."/>
            <person name="Lipzen A."/>
            <person name="Riley R."/>
            <person name="Grigoriev I.V."/>
            <person name="Spatafora J.W."/>
            <person name="Choi I.-G."/>
        </authorList>
    </citation>
    <scope>NUCLEOTIDE SEQUENCE [LARGE SCALE GENOMIC DNA]</scope>
    <source>
        <strain evidence="1 2">KUC8140</strain>
    </source>
</reference>
<keyword evidence="2" id="KW-1185">Reference proteome</keyword>
<dbReference type="AlphaFoldDB" id="A0A0H2RLI2"/>
<evidence type="ECO:0000313" key="1">
    <source>
        <dbReference type="EMBL" id="KLO12754.1"/>
    </source>
</evidence>
<accession>A0A0H2RLI2</accession>
<sequence length="268" mass="30823">MAHNSLISKSDVKGALATLSSRLHRDVTLVVYGDIEAVLGTRDLPAYQNSLKRIDYTVRFHPDVDVDTAHKIERLIVEIASGARDRLNSEWMSCVDDVRMPFHLNEHRHAGSDIIEDSLKARDVIYKRGHLTLVAAPLYWTVAIKLLWNGQQDIEYLAHVFAASNFFGFDGREETTSKQVSNEAEDAYERQQRQIEARVTHIRSWLDARCPRMKPALQSEIKEQLHAVTNHLWMRGNREIALSLLNKCYSRQICSSYMLSALKCNYRR</sequence>
<dbReference type="Proteomes" id="UP000053477">
    <property type="component" value="Unassembled WGS sequence"/>
</dbReference>
<protein>
    <submittedName>
        <fullName evidence="1">Uncharacterized protein</fullName>
    </submittedName>
</protein>